<evidence type="ECO:0000313" key="2">
    <source>
        <dbReference type="Proteomes" id="UP000242715"/>
    </source>
</evidence>
<gene>
    <name evidence="1" type="ORF">TSUD_159780</name>
</gene>
<protein>
    <submittedName>
        <fullName evidence="1">Uncharacterized protein</fullName>
    </submittedName>
</protein>
<sequence>MHRFSYWSIGNGREIDAWCEAWLYEGVRINDLLNVRSHMIGMKVSELVDDEGNWNQELLKNWMPDNLIKKIAAILPPKDDYDIDEMIIAGGNKVEYFVANMYNNLCGFDHEEASANWSKIWKLQVLEKIVPCNGDLDSCSSSKSQRRVFHEYTGELDVGLYHVIRFGIGETRKNAMTVS</sequence>
<organism evidence="1 2">
    <name type="scientific">Trifolium subterraneum</name>
    <name type="common">Subterranean clover</name>
    <dbReference type="NCBI Taxonomy" id="3900"/>
    <lineage>
        <taxon>Eukaryota</taxon>
        <taxon>Viridiplantae</taxon>
        <taxon>Streptophyta</taxon>
        <taxon>Embryophyta</taxon>
        <taxon>Tracheophyta</taxon>
        <taxon>Spermatophyta</taxon>
        <taxon>Magnoliopsida</taxon>
        <taxon>eudicotyledons</taxon>
        <taxon>Gunneridae</taxon>
        <taxon>Pentapetalae</taxon>
        <taxon>rosids</taxon>
        <taxon>fabids</taxon>
        <taxon>Fabales</taxon>
        <taxon>Fabaceae</taxon>
        <taxon>Papilionoideae</taxon>
        <taxon>50 kb inversion clade</taxon>
        <taxon>NPAAA clade</taxon>
        <taxon>Hologalegina</taxon>
        <taxon>IRL clade</taxon>
        <taxon>Trifolieae</taxon>
        <taxon>Trifolium</taxon>
    </lineage>
</organism>
<dbReference type="Proteomes" id="UP000242715">
    <property type="component" value="Unassembled WGS sequence"/>
</dbReference>
<dbReference type="EMBL" id="DF973363">
    <property type="protein sequence ID" value="GAU27884.1"/>
    <property type="molecule type" value="Genomic_DNA"/>
</dbReference>
<keyword evidence="2" id="KW-1185">Reference proteome</keyword>
<dbReference type="OrthoDB" id="1422167at2759"/>
<reference evidence="2" key="1">
    <citation type="journal article" date="2017" name="Front. Plant Sci.">
        <title>Climate Clever Clovers: New Paradigm to Reduce the Environmental Footprint of Ruminants by Breeding Low Methanogenic Forages Utilizing Haplotype Variation.</title>
        <authorList>
            <person name="Kaur P."/>
            <person name="Appels R."/>
            <person name="Bayer P.E."/>
            <person name="Keeble-Gagnere G."/>
            <person name="Wang J."/>
            <person name="Hirakawa H."/>
            <person name="Shirasawa K."/>
            <person name="Vercoe P."/>
            <person name="Stefanova K."/>
            <person name="Durmic Z."/>
            <person name="Nichols P."/>
            <person name="Revell C."/>
            <person name="Isobe S.N."/>
            <person name="Edwards D."/>
            <person name="Erskine W."/>
        </authorList>
    </citation>
    <scope>NUCLEOTIDE SEQUENCE [LARGE SCALE GENOMIC DNA]</scope>
    <source>
        <strain evidence="2">cv. Daliak</strain>
    </source>
</reference>
<accession>A0A2Z6M656</accession>
<evidence type="ECO:0000313" key="1">
    <source>
        <dbReference type="EMBL" id="GAU27884.1"/>
    </source>
</evidence>
<name>A0A2Z6M656_TRISU</name>
<proteinExistence type="predicted"/>
<dbReference type="AlphaFoldDB" id="A0A2Z6M656"/>